<keyword evidence="3" id="KW-0597">Phosphoprotein</keyword>
<feature type="domain" description="Gnk2-homologous" evidence="20">
    <location>
        <begin position="137"/>
        <end position="244"/>
    </location>
</feature>
<dbReference type="GO" id="GO:0004674">
    <property type="term" value="F:protein serine/threonine kinase activity"/>
    <property type="evidence" value="ECO:0007669"/>
    <property type="project" value="UniProtKB-KW"/>
</dbReference>
<dbReference type="GO" id="GO:0005524">
    <property type="term" value="F:ATP binding"/>
    <property type="evidence" value="ECO:0007669"/>
    <property type="project" value="UniProtKB-UniRule"/>
</dbReference>
<dbReference type="GO" id="GO:0009737">
    <property type="term" value="P:response to abscisic acid"/>
    <property type="evidence" value="ECO:0007669"/>
    <property type="project" value="UniProtKB-ARBA"/>
</dbReference>
<keyword evidence="11 17" id="KW-1133">Transmembrane helix</keyword>
<evidence type="ECO:0000256" key="6">
    <source>
        <dbReference type="ARBA" id="ARBA00022729"/>
    </source>
</evidence>
<evidence type="ECO:0000256" key="12">
    <source>
        <dbReference type="ARBA" id="ARBA00023136"/>
    </source>
</evidence>
<reference evidence="21" key="1">
    <citation type="submission" date="2019-09" db="EMBL/GenBank/DDBJ databases">
        <title>Draft genome information of white flower Hibiscus syriacus.</title>
        <authorList>
            <person name="Kim Y.-M."/>
        </authorList>
    </citation>
    <scope>NUCLEOTIDE SEQUENCE [LARGE SCALE GENOMIC DNA]</scope>
    <source>
        <strain evidence="21">YM2019G1</strain>
    </source>
</reference>
<evidence type="ECO:0000313" key="22">
    <source>
        <dbReference type="Proteomes" id="UP000436088"/>
    </source>
</evidence>
<evidence type="ECO:0000259" key="20">
    <source>
        <dbReference type="PROSITE" id="PS51473"/>
    </source>
</evidence>
<keyword evidence="7" id="KW-0677">Repeat</keyword>
<feature type="region of interest" description="Disordered" evidence="16">
    <location>
        <begin position="719"/>
        <end position="753"/>
    </location>
</feature>
<dbReference type="InterPro" id="IPR011009">
    <property type="entry name" value="Kinase-like_dom_sf"/>
</dbReference>
<dbReference type="GO" id="GO:0005886">
    <property type="term" value="C:plasma membrane"/>
    <property type="evidence" value="ECO:0007669"/>
    <property type="project" value="TreeGrafter"/>
</dbReference>
<evidence type="ECO:0000256" key="11">
    <source>
        <dbReference type="ARBA" id="ARBA00022989"/>
    </source>
</evidence>
<evidence type="ECO:0000256" key="17">
    <source>
        <dbReference type="SAM" id="Phobius"/>
    </source>
</evidence>
<evidence type="ECO:0000256" key="9">
    <source>
        <dbReference type="ARBA" id="ARBA00022777"/>
    </source>
</evidence>
<dbReference type="InterPro" id="IPR008271">
    <property type="entry name" value="Ser/Thr_kinase_AS"/>
</dbReference>
<keyword evidence="5 17" id="KW-0812">Transmembrane</keyword>
<dbReference type="InterPro" id="IPR038408">
    <property type="entry name" value="GNK2_sf"/>
</dbReference>
<evidence type="ECO:0000256" key="2">
    <source>
        <dbReference type="ARBA" id="ARBA00022527"/>
    </source>
</evidence>
<evidence type="ECO:0000256" key="1">
    <source>
        <dbReference type="ARBA" id="ARBA00004167"/>
    </source>
</evidence>
<dbReference type="Gene3D" id="1.10.510.10">
    <property type="entry name" value="Transferase(Phosphotransferase) domain 1"/>
    <property type="match status" value="1"/>
</dbReference>
<dbReference type="Pfam" id="PF01657">
    <property type="entry name" value="Stress-antifung"/>
    <property type="match status" value="2"/>
</dbReference>
<keyword evidence="6 18" id="KW-0732">Signal</keyword>
<feature type="signal peptide" evidence="18">
    <location>
        <begin position="1"/>
        <end position="24"/>
    </location>
</feature>
<accession>A0A6A2Z4G0</accession>
<keyword evidence="14" id="KW-0325">Glycoprotein</keyword>
<keyword evidence="2" id="KW-0723">Serine/threonine-protein kinase</keyword>
<evidence type="ECO:0000256" key="14">
    <source>
        <dbReference type="ARBA" id="ARBA00023180"/>
    </source>
</evidence>
<feature type="domain" description="Gnk2-homologous" evidence="20">
    <location>
        <begin position="28"/>
        <end position="131"/>
    </location>
</feature>
<evidence type="ECO:0000256" key="5">
    <source>
        <dbReference type="ARBA" id="ARBA00022692"/>
    </source>
</evidence>
<keyword evidence="8 15" id="KW-0547">Nucleotide-binding</keyword>
<evidence type="ECO:0000256" key="7">
    <source>
        <dbReference type="ARBA" id="ARBA00022737"/>
    </source>
</evidence>
<dbReference type="PROSITE" id="PS50011">
    <property type="entry name" value="PROTEIN_KINASE_DOM"/>
    <property type="match status" value="1"/>
</dbReference>
<evidence type="ECO:0000313" key="21">
    <source>
        <dbReference type="EMBL" id="KAE8686250.1"/>
    </source>
</evidence>
<evidence type="ECO:0000256" key="4">
    <source>
        <dbReference type="ARBA" id="ARBA00022679"/>
    </source>
</evidence>
<dbReference type="PANTHER" id="PTHR27002:SF1073">
    <property type="entry name" value="CYSTEINE-RICH RECEPTOR-LIKE PROTEIN KINASE 29"/>
    <property type="match status" value="1"/>
</dbReference>
<keyword evidence="4" id="KW-0808">Transferase</keyword>
<dbReference type="PROSITE" id="PS51473">
    <property type="entry name" value="GNK2"/>
    <property type="match status" value="2"/>
</dbReference>
<dbReference type="InterPro" id="IPR001245">
    <property type="entry name" value="Ser-Thr/Tyr_kinase_cat_dom"/>
</dbReference>
<evidence type="ECO:0000256" key="13">
    <source>
        <dbReference type="ARBA" id="ARBA00023170"/>
    </source>
</evidence>
<organism evidence="21 22">
    <name type="scientific">Hibiscus syriacus</name>
    <name type="common">Rose of Sharon</name>
    <dbReference type="NCBI Taxonomy" id="106335"/>
    <lineage>
        <taxon>Eukaryota</taxon>
        <taxon>Viridiplantae</taxon>
        <taxon>Streptophyta</taxon>
        <taxon>Embryophyta</taxon>
        <taxon>Tracheophyta</taxon>
        <taxon>Spermatophyta</taxon>
        <taxon>Magnoliopsida</taxon>
        <taxon>eudicotyledons</taxon>
        <taxon>Gunneridae</taxon>
        <taxon>Pentapetalae</taxon>
        <taxon>rosids</taxon>
        <taxon>malvids</taxon>
        <taxon>Malvales</taxon>
        <taxon>Malvaceae</taxon>
        <taxon>Malvoideae</taxon>
        <taxon>Hibiscus</taxon>
    </lineage>
</organism>
<feature type="compositionally biased region" description="Basic residues" evidence="16">
    <location>
        <begin position="727"/>
        <end position="740"/>
    </location>
</feature>
<keyword evidence="13" id="KW-0675">Receptor</keyword>
<evidence type="ECO:0000256" key="3">
    <source>
        <dbReference type="ARBA" id="ARBA00022553"/>
    </source>
</evidence>
<dbReference type="FunFam" id="3.30.430.20:FF:000003">
    <property type="entry name" value="Cysteine-rich RLK (RECEPTOR-like protein kinase) 10"/>
    <property type="match status" value="1"/>
</dbReference>
<gene>
    <name evidence="21" type="ORF">F3Y22_tig00111070pilonHSYRG00042</name>
</gene>
<feature type="compositionally biased region" description="Basic and acidic residues" evidence="16">
    <location>
        <begin position="673"/>
        <end position="685"/>
    </location>
</feature>
<evidence type="ECO:0000259" key="19">
    <source>
        <dbReference type="PROSITE" id="PS50011"/>
    </source>
</evidence>
<protein>
    <submittedName>
        <fullName evidence="21">Cysteine-rich receptor-like protein kinase 29</fullName>
    </submittedName>
</protein>
<name>A0A6A2Z4G0_HIBSY</name>
<keyword evidence="12 17" id="KW-0472">Membrane</keyword>
<dbReference type="FunFam" id="1.10.510.10:FF:000343">
    <property type="entry name" value="Cysteine-rich receptor-like protein kinase 28"/>
    <property type="match status" value="1"/>
</dbReference>
<sequence>MGSSRLLFLFYSILPLFVANLSLGADPFFQSRCVNTAGNYTANSTYRSNLNTVFSRLTSQTDFNYGFYNLSAGQNSDRVNAVALCRGDRNQDDCNTCLNETISELGQQCPSYKEAVGWSEFCTLRYANRNLFGEMETSPDSCLFNTRDVTNADQFNAALDNLLNNLSSRATSAGPLRKYAADSSSVGFFQIVYALVQCSPDLSEQECGDCLSVAKNGIGSCCLGKRGCRILRPSCFLRYESYPFYQTPIPLPSPPPSATPPPPSTGGNGNNTTLIITVVVASVVGIIVLLVASICIWRRTSKTRRTQPLLSPFLLLAADDDSVIRTGSLQLDFATVRTATNNFSDANKLGQGGFGAVYKGLLPDGQEVAVKRLSNDSGQGDLEFKNEVLLVAKLQHRNLVRLLGFCLEGCERLLAYEFMPNTSLDHFLFDRVKRAQLDWDHRYKIIGGVARGLLYLHEDSRLRIIHRDLKASNVLLDAEMIPKIADFGMARLFVRDETQGNTSRVVGTYGYMAPEYAMHGQFSVKSDVFSFGVIVLEIVSGQKNNCFQHGETVEDLISSAWKHWRQGTAMNLIDPTLRDGSRNEMMRCIHIGLLCVQENVADRPTMATVILMLDSFSVTLPMPSQPAFFMHSGIGSDMSSSIVSESLTEVYSGVDADADNGDDHLWPANGYGKRKEEGGEGERGRSTNGLLLFWGPRGRRSSASHSHRLNLCYHAATTPKPGLQKRYQPHTRRRSSVSHHKFGDSPSFNLLPGPRQVSMVAIKATEPPANKG</sequence>
<evidence type="ECO:0000256" key="16">
    <source>
        <dbReference type="SAM" id="MobiDB-lite"/>
    </source>
</evidence>
<dbReference type="AlphaFoldDB" id="A0A6A2Z4G0"/>
<evidence type="ECO:0000256" key="18">
    <source>
        <dbReference type="SAM" id="SignalP"/>
    </source>
</evidence>
<dbReference type="FunFam" id="3.30.200.20:FF:000142">
    <property type="entry name" value="Cysteine-rich receptor-like protein kinase 10"/>
    <property type="match status" value="1"/>
</dbReference>
<dbReference type="FunFam" id="3.30.430.20:FF:000002">
    <property type="entry name" value="Cysteine-rich receptor-like protein kinase 10"/>
    <property type="match status" value="1"/>
</dbReference>
<evidence type="ECO:0000256" key="15">
    <source>
        <dbReference type="PROSITE-ProRule" id="PRU10141"/>
    </source>
</evidence>
<dbReference type="SMART" id="SM00220">
    <property type="entry name" value="S_TKc"/>
    <property type="match status" value="1"/>
</dbReference>
<dbReference type="Gene3D" id="3.30.430.20">
    <property type="entry name" value="Gnk2 domain, C-X8-C-X2-C motif"/>
    <property type="match status" value="2"/>
</dbReference>
<dbReference type="Pfam" id="PF07714">
    <property type="entry name" value="PK_Tyr_Ser-Thr"/>
    <property type="match status" value="1"/>
</dbReference>
<dbReference type="PROSITE" id="PS00107">
    <property type="entry name" value="PROTEIN_KINASE_ATP"/>
    <property type="match status" value="1"/>
</dbReference>
<dbReference type="PROSITE" id="PS00108">
    <property type="entry name" value="PROTEIN_KINASE_ST"/>
    <property type="match status" value="1"/>
</dbReference>
<feature type="region of interest" description="Disordered" evidence="16">
    <location>
        <begin position="662"/>
        <end position="686"/>
    </location>
</feature>
<evidence type="ECO:0000256" key="10">
    <source>
        <dbReference type="ARBA" id="ARBA00022840"/>
    </source>
</evidence>
<keyword evidence="10 15" id="KW-0067">ATP-binding</keyword>
<dbReference type="SUPFAM" id="SSF56112">
    <property type="entry name" value="Protein kinase-like (PK-like)"/>
    <property type="match status" value="1"/>
</dbReference>
<keyword evidence="22" id="KW-1185">Reference proteome</keyword>
<dbReference type="CDD" id="cd23509">
    <property type="entry name" value="Gnk2-like"/>
    <property type="match status" value="2"/>
</dbReference>
<dbReference type="Gene3D" id="3.30.200.20">
    <property type="entry name" value="Phosphorylase Kinase, domain 1"/>
    <property type="match status" value="1"/>
</dbReference>
<dbReference type="CDD" id="cd14066">
    <property type="entry name" value="STKc_IRAK"/>
    <property type="match status" value="1"/>
</dbReference>
<comment type="caution">
    <text evidence="21">The sequence shown here is derived from an EMBL/GenBank/DDBJ whole genome shotgun (WGS) entry which is preliminary data.</text>
</comment>
<evidence type="ECO:0000256" key="8">
    <source>
        <dbReference type="ARBA" id="ARBA00022741"/>
    </source>
</evidence>
<feature type="domain" description="Protein kinase" evidence="19">
    <location>
        <begin position="343"/>
        <end position="617"/>
    </location>
</feature>
<feature type="transmembrane region" description="Helical" evidence="17">
    <location>
        <begin position="274"/>
        <end position="297"/>
    </location>
</feature>
<dbReference type="Proteomes" id="UP000436088">
    <property type="component" value="Unassembled WGS sequence"/>
</dbReference>
<proteinExistence type="predicted"/>
<feature type="binding site" evidence="15">
    <location>
        <position position="371"/>
    </location>
    <ligand>
        <name>ATP</name>
        <dbReference type="ChEBI" id="CHEBI:30616"/>
    </ligand>
</feature>
<dbReference type="InterPro" id="IPR000719">
    <property type="entry name" value="Prot_kinase_dom"/>
</dbReference>
<keyword evidence="9" id="KW-0418">Kinase</keyword>
<comment type="subcellular location">
    <subcellularLocation>
        <location evidence="1">Membrane</location>
        <topology evidence="1">Single-pass membrane protein</topology>
    </subcellularLocation>
</comment>
<dbReference type="InterPro" id="IPR017441">
    <property type="entry name" value="Protein_kinase_ATP_BS"/>
</dbReference>
<dbReference type="EMBL" id="VEPZ02001220">
    <property type="protein sequence ID" value="KAE8686250.1"/>
    <property type="molecule type" value="Genomic_DNA"/>
</dbReference>
<dbReference type="PANTHER" id="PTHR27002">
    <property type="entry name" value="RECEPTOR-LIKE SERINE/THREONINE-PROTEIN KINASE SD1-8"/>
    <property type="match status" value="1"/>
</dbReference>
<dbReference type="InterPro" id="IPR002902">
    <property type="entry name" value="GNK2"/>
</dbReference>
<feature type="chain" id="PRO_5025345870" evidence="18">
    <location>
        <begin position="25"/>
        <end position="772"/>
    </location>
</feature>